<reference evidence="1 2" key="1">
    <citation type="journal article" date="2012" name="Front. Microbiol.">
        <title>Complete genome of Ignavibacterium album, a metabolically versatile, flagellated, facultative anaerobe from the phylum Chlorobi.</title>
        <authorList>
            <person name="Liu Z."/>
            <person name="Frigaard N.-U."/>
            <person name="Vogl K."/>
            <person name="Iino T."/>
            <person name="Ohkuma M."/>
            <person name="Overmann J."/>
            <person name="Bryant D.A."/>
        </authorList>
    </citation>
    <scope>NUCLEOTIDE SEQUENCE [LARGE SCALE GENOMIC DNA]</scope>
    <source>
        <strain evidence="2">DSM 19864 / JCM 16511 / NBRC 101810 / Mat9-16</strain>
    </source>
</reference>
<dbReference type="EMBL" id="CP003418">
    <property type="protein sequence ID" value="AFH49064.1"/>
    <property type="molecule type" value="Genomic_DNA"/>
</dbReference>
<dbReference type="KEGG" id="ial:IALB_1354"/>
<dbReference type="RefSeq" id="WP_014560219.1">
    <property type="nucleotide sequence ID" value="NC_017464.1"/>
</dbReference>
<evidence type="ECO:0000313" key="2">
    <source>
        <dbReference type="Proteomes" id="UP000007394"/>
    </source>
</evidence>
<dbReference type="SUPFAM" id="SSF50939">
    <property type="entry name" value="Sialidases"/>
    <property type="match status" value="1"/>
</dbReference>
<evidence type="ECO:0008006" key="3">
    <source>
        <dbReference type="Google" id="ProtNLM"/>
    </source>
</evidence>
<accession>I0AJA7</accession>
<dbReference type="Proteomes" id="UP000007394">
    <property type="component" value="Chromosome"/>
</dbReference>
<keyword evidence="2" id="KW-1185">Reference proteome</keyword>
<dbReference type="InterPro" id="IPR036278">
    <property type="entry name" value="Sialidase_sf"/>
</dbReference>
<dbReference type="InterPro" id="IPR015943">
    <property type="entry name" value="WD40/YVTN_repeat-like_dom_sf"/>
</dbReference>
<dbReference type="OrthoDB" id="9757809at2"/>
<protein>
    <recommendedName>
        <fullName evidence="3">Photosynthesis system II assembly factor Ycf48/Hcf136-like domain-containing protein</fullName>
    </recommendedName>
</protein>
<dbReference type="SUPFAM" id="SSF110296">
    <property type="entry name" value="Oligoxyloglucan reducing end-specific cellobiohydrolase"/>
    <property type="match status" value="1"/>
</dbReference>
<dbReference type="CDD" id="cd15482">
    <property type="entry name" value="Sialidase_non-viral"/>
    <property type="match status" value="1"/>
</dbReference>
<dbReference type="eggNOG" id="COG4447">
    <property type="taxonomic scope" value="Bacteria"/>
</dbReference>
<evidence type="ECO:0000313" key="1">
    <source>
        <dbReference type="EMBL" id="AFH49064.1"/>
    </source>
</evidence>
<gene>
    <name evidence="1" type="ordered locus">IALB_1354</name>
</gene>
<organism evidence="1 2">
    <name type="scientific">Ignavibacterium album (strain DSM 19864 / JCM 16511 / NBRC 101810 / Mat9-16)</name>
    <dbReference type="NCBI Taxonomy" id="945713"/>
    <lineage>
        <taxon>Bacteria</taxon>
        <taxon>Pseudomonadati</taxon>
        <taxon>Ignavibacteriota</taxon>
        <taxon>Ignavibacteria</taxon>
        <taxon>Ignavibacteriales</taxon>
        <taxon>Ignavibacteriaceae</taxon>
        <taxon>Ignavibacterium</taxon>
    </lineage>
</organism>
<proteinExistence type="predicted"/>
<dbReference type="Gene3D" id="2.130.10.10">
    <property type="entry name" value="YVTN repeat-like/Quinoprotein amine dehydrogenase"/>
    <property type="match status" value="2"/>
</dbReference>
<dbReference type="AlphaFoldDB" id="I0AJA7"/>
<sequence>MNDIAPNNSSYLTKSIDGGFNWHLIQSFSNNINGFGSINNKLFLIRGTSFSLSSDKGATWNDLFDIPSANLITSCSFSQNGFIYVSTDKGIFVSKDNGTTLNQISDSTFFVYVSENQDGTLYAIDYDSNLWKADGINYHWTQITDSIAVETIYCISSNELLIGTFRNGIMKSNDGGLHWSNFGFENYQISHLSRLTENMLICRASFGDNNIDMYLSTNNGESWEKLRIEKIINTYGLSPSKYLYLVESNGVVYKSKQPLF</sequence>
<name>I0AJA7_IGNAJ</name>
<dbReference type="HOGENOM" id="CLU_1068646_0_0_10"/>